<comment type="pathway">
    <text evidence="2 4">Protein modification; protein ubiquitination.</text>
</comment>
<evidence type="ECO:0000256" key="1">
    <source>
        <dbReference type="ARBA" id="ARBA00000885"/>
    </source>
</evidence>
<accession>A0A914NHI9</accession>
<evidence type="ECO:0000256" key="3">
    <source>
        <dbReference type="ARBA" id="ARBA00022679"/>
    </source>
</evidence>
<dbReference type="Pfam" id="PF25579">
    <property type="entry name" value="TPR_TRIP12_N"/>
    <property type="match status" value="1"/>
</dbReference>
<dbReference type="GO" id="GO:0000209">
    <property type="term" value="P:protein polyubiquitination"/>
    <property type="evidence" value="ECO:0007669"/>
    <property type="project" value="TreeGrafter"/>
</dbReference>
<keyword evidence="4" id="KW-0833">Ubl conjugation pathway</keyword>
<evidence type="ECO:0000313" key="7">
    <source>
        <dbReference type="Proteomes" id="UP000887563"/>
    </source>
</evidence>
<feature type="region of interest" description="Disordered" evidence="5">
    <location>
        <begin position="1"/>
        <end position="82"/>
    </location>
</feature>
<evidence type="ECO:0000256" key="5">
    <source>
        <dbReference type="SAM" id="MobiDB-lite"/>
    </source>
</evidence>
<organism evidence="7 8">
    <name type="scientific">Meloidogyne incognita</name>
    <name type="common">Southern root-knot nematode worm</name>
    <name type="synonym">Oxyuris incognita</name>
    <dbReference type="NCBI Taxonomy" id="6306"/>
    <lineage>
        <taxon>Eukaryota</taxon>
        <taxon>Metazoa</taxon>
        <taxon>Ecdysozoa</taxon>
        <taxon>Nematoda</taxon>
        <taxon>Chromadorea</taxon>
        <taxon>Rhabditida</taxon>
        <taxon>Tylenchina</taxon>
        <taxon>Tylenchomorpha</taxon>
        <taxon>Tylenchoidea</taxon>
        <taxon>Meloidogynidae</taxon>
        <taxon>Meloidogyninae</taxon>
        <taxon>Meloidogyne</taxon>
        <taxon>Meloidogyne incognita group</taxon>
    </lineage>
</organism>
<protein>
    <recommendedName>
        <fullName evidence="4">E3 ubiquitin-protein ligase</fullName>
        <ecNumber evidence="4">2.3.2.26</ecNumber>
    </recommendedName>
</protein>
<comment type="catalytic activity">
    <reaction evidence="1 4">
        <text>S-ubiquitinyl-[E2 ubiquitin-conjugating enzyme]-L-cysteine + [acceptor protein]-L-lysine = [E2 ubiquitin-conjugating enzyme]-L-cysteine + N(6)-ubiquitinyl-[acceptor protein]-L-lysine.</text>
        <dbReference type="EC" id="2.3.2.26"/>
    </reaction>
</comment>
<feature type="compositionally biased region" description="Polar residues" evidence="5">
    <location>
        <begin position="154"/>
        <end position="163"/>
    </location>
</feature>
<keyword evidence="3 4" id="KW-0808">Transferase</keyword>
<evidence type="ECO:0000256" key="2">
    <source>
        <dbReference type="ARBA" id="ARBA00004906"/>
    </source>
</evidence>
<dbReference type="Gene3D" id="1.25.10.10">
    <property type="entry name" value="Leucine-rich Repeat Variant"/>
    <property type="match status" value="1"/>
</dbReference>
<name>A0A914NHI9_MELIC</name>
<feature type="region of interest" description="Disordered" evidence="5">
    <location>
        <begin position="727"/>
        <end position="750"/>
    </location>
</feature>
<reference evidence="8" key="1">
    <citation type="submission" date="2022-11" db="UniProtKB">
        <authorList>
            <consortium name="WormBaseParasite"/>
        </authorList>
    </citation>
    <scope>IDENTIFICATION</scope>
</reference>
<dbReference type="PANTHER" id="PTHR45670:SF13">
    <property type="entry name" value="E3 UBIQUITIN-PROTEIN LIGASE TRIP12"/>
    <property type="match status" value="1"/>
</dbReference>
<dbReference type="InterPro" id="IPR016024">
    <property type="entry name" value="ARM-type_fold"/>
</dbReference>
<dbReference type="InterPro" id="IPR045322">
    <property type="entry name" value="HECTD1/TRIP12-like"/>
</dbReference>
<dbReference type="InterPro" id="IPR011989">
    <property type="entry name" value="ARM-like"/>
</dbReference>
<feature type="domain" description="E3 ubiquitin-protein ligase TRIP12-like TPR repeats" evidence="6">
    <location>
        <begin position="453"/>
        <end position="576"/>
    </location>
</feature>
<dbReference type="InterPro" id="IPR057948">
    <property type="entry name" value="TPR_TRIP12_N"/>
</dbReference>
<dbReference type="GO" id="GO:0061630">
    <property type="term" value="F:ubiquitin protein ligase activity"/>
    <property type="evidence" value="ECO:0007669"/>
    <property type="project" value="UniProtKB-UniRule"/>
</dbReference>
<dbReference type="GO" id="GO:0016607">
    <property type="term" value="C:nuclear speck"/>
    <property type="evidence" value="ECO:0007669"/>
    <property type="project" value="TreeGrafter"/>
</dbReference>
<dbReference type="EC" id="2.3.2.26" evidence="4"/>
<keyword evidence="7" id="KW-1185">Reference proteome</keyword>
<evidence type="ECO:0000256" key="4">
    <source>
        <dbReference type="RuleBase" id="RU369009"/>
    </source>
</evidence>
<proteinExistence type="inferred from homology"/>
<dbReference type="GO" id="GO:0006974">
    <property type="term" value="P:DNA damage response"/>
    <property type="evidence" value="ECO:0007669"/>
    <property type="project" value="TreeGrafter"/>
</dbReference>
<dbReference type="PANTHER" id="PTHR45670">
    <property type="entry name" value="E3 UBIQUITIN-PROTEIN LIGASE TRIP12"/>
    <property type="match status" value="1"/>
</dbReference>
<evidence type="ECO:0000313" key="8">
    <source>
        <dbReference type="WBParaSite" id="Minc3s06541g39964"/>
    </source>
</evidence>
<evidence type="ECO:0000259" key="6">
    <source>
        <dbReference type="Pfam" id="PF25579"/>
    </source>
</evidence>
<feature type="compositionally biased region" description="Polar residues" evidence="5">
    <location>
        <begin position="38"/>
        <end position="62"/>
    </location>
</feature>
<sequence>HRKRQSPNNQATIVNSPGSTAGGVRDPSSASSSKLRKVSTTVGSSNNEKGQEVLSKTSNKQVVASDEGAPGTSTGVRRPARELSALIQPFPDAISEERLTRSKSKALQKAIANEGGSSSNTSKAGKSDLAASQNAASSSNTTGSHSATEKTKTNEASTTSKSVQSGDLVAAAAAAVHNPVSSEAFVAAAAVFENRSPRFASLLHQQEQITASTILPSSFLTNTSNALASSTLFENKIPQIVNTSNLGLPSSSSNNNLNSYNFSPLMTSSLPSTVAAAVHQQSIIASTAIAASDFAVSFASQLAAAAAVVGGVATSTVRTDSTDAVTVDSSASTTTSCDMQHIGLTSSINNNSVDNGGNGCPMEVEQPVGTSPLVTTISPSLIGINRSSLDDISIGSQPSHAQNQSRAVAAAMLGAKSQRAAGFLSTIVPRTGSAAARAGYLDSIVDASYSYSRHHHATTPAMLSIVEGLKSSNEIRQSEAASELAEMLLLGNEESLPNMPIVEIVQALCGLLQKDDNFELMLTAARCITNMQEALPRALPAIVETIPLLLAKLKRIEYIDVAEQSLIALEVMSRRNGKQILLQGGIASAISHVDFFSLPSQRLCYQICANCALNVSQNEFHLVKDCLPDLTQRLVYVDDKRCVESICTFFNRIIENMRQNADRLRQITGTSYEFLQNVQKMLAIQPSNITPGIYLSLIKSIRYIVSQCSDAALALVRMDFGNTIRTLIGPDRTESPSTPSASSGDLGERINNGINSRPSVQIKEIITLIGQLVENLPRGGEEVVSLLHLIPLLVDIGSNSTCSQLRNESLNVMSSIVKMVDKVDTLEPILRDIPLAVFITQMLSSNRNLGTLLSSLQLSRVLLDKLPQLY</sequence>
<dbReference type="Proteomes" id="UP000887563">
    <property type="component" value="Unplaced"/>
</dbReference>
<dbReference type="GO" id="GO:0043161">
    <property type="term" value="P:proteasome-mediated ubiquitin-dependent protein catabolic process"/>
    <property type="evidence" value="ECO:0007669"/>
    <property type="project" value="TreeGrafter"/>
</dbReference>
<dbReference type="AlphaFoldDB" id="A0A914NHI9"/>
<comment type="similarity">
    <text evidence="4">Belongs to the UPL family. K-HECT subfamily.</text>
</comment>
<dbReference type="WBParaSite" id="Minc3s06541g39964">
    <property type="protein sequence ID" value="Minc3s06541g39964"/>
    <property type="gene ID" value="Minc3s06541g39964"/>
</dbReference>
<dbReference type="SUPFAM" id="SSF48371">
    <property type="entry name" value="ARM repeat"/>
    <property type="match status" value="1"/>
</dbReference>
<comment type="function">
    <text evidence="4">E3 ubiquitin-protein ligase which accepts ubiquitin from an E2 ubiquitin-conjugating enzyme in the form of a thioester and then directly transfers the ubiquitin to targeted substrates.</text>
</comment>
<feature type="region of interest" description="Disordered" evidence="5">
    <location>
        <begin position="97"/>
        <end position="163"/>
    </location>
</feature>
<feature type="compositionally biased region" description="Low complexity" evidence="5">
    <location>
        <begin position="130"/>
        <end position="146"/>
    </location>
</feature>
<feature type="compositionally biased region" description="Polar residues" evidence="5">
    <location>
        <begin position="1"/>
        <end position="19"/>
    </location>
</feature>
<feature type="compositionally biased region" description="Polar residues" evidence="5">
    <location>
        <begin position="115"/>
        <end position="124"/>
    </location>
</feature>